<dbReference type="PROSITE" id="PS51257">
    <property type="entry name" value="PROKAR_LIPOPROTEIN"/>
    <property type="match status" value="1"/>
</dbReference>
<accession>A0A6S6TNU1</accession>
<sequence length="336" mass="35531">MRAYLTKHKQAIFLSGLVGTALLVGCGDSNTTTITDSNLTTGDTNSSLSVDISKFNSTTISPITEVDCTLSNGASSTCYKVTIKGFPSDRDEVGPFCPTTTSTDAESTGKWFDNGVLYDLTGDFVSNLATFYGDSSWKLYNSTTGAINVTTTQTACEAAARPNVAAEYNNFCVECDLSYYSTVEGEGVSSTYLIPKTPVPRTNASSIGNDGVGVALNGVKLEAAAPTEAILSAYTIAALDDCVGHINPYEGYHYHGANHGEGTCPEVPFEEDGHGGIFAYALDGYAIYGMLNNNGEEMTDLDSCRGHTDDTRGYHYHTAGAGENAFIGCFTGEIAE</sequence>
<dbReference type="Pfam" id="PF14240">
    <property type="entry name" value="YHYH"/>
    <property type="match status" value="1"/>
</dbReference>
<dbReference type="EMBL" id="CACVAZ010000137">
    <property type="protein sequence ID" value="CAA6820905.1"/>
    <property type="molecule type" value="Genomic_DNA"/>
</dbReference>
<gene>
    <name evidence="2" type="ORF">HELGO_WM47768</name>
</gene>
<proteinExistence type="predicted"/>
<organism evidence="2">
    <name type="scientific">uncultured Sulfurovum sp</name>
    <dbReference type="NCBI Taxonomy" id="269237"/>
    <lineage>
        <taxon>Bacteria</taxon>
        <taxon>Pseudomonadati</taxon>
        <taxon>Campylobacterota</taxon>
        <taxon>Epsilonproteobacteria</taxon>
        <taxon>Campylobacterales</taxon>
        <taxon>Sulfurovaceae</taxon>
        <taxon>Sulfurovum</taxon>
        <taxon>environmental samples</taxon>
    </lineage>
</organism>
<evidence type="ECO:0000259" key="1">
    <source>
        <dbReference type="Pfam" id="PF14240"/>
    </source>
</evidence>
<evidence type="ECO:0000313" key="2">
    <source>
        <dbReference type="EMBL" id="CAA6820905.1"/>
    </source>
</evidence>
<name>A0A6S6TNU1_9BACT</name>
<feature type="domain" description="YHYH" evidence="1">
    <location>
        <begin position="192"/>
        <end position="291"/>
    </location>
</feature>
<protein>
    <recommendedName>
        <fullName evidence="1">YHYH domain-containing protein</fullName>
    </recommendedName>
</protein>
<reference evidence="2" key="1">
    <citation type="submission" date="2020-01" db="EMBL/GenBank/DDBJ databases">
        <authorList>
            <person name="Meier V. D."/>
            <person name="Meier V D."/>
        </authorList>
    </citation>
    <scope>NUCLEOTIDE SEQUENCE</scope>
    <source>
        <strain evidence="2">HLG_WM_MAG_02</strain>
    </source>
</reference>
<dbReference type="InterPro" id="IPR025924">
    <property type="entry name" value="YHYH_dom"/>
</dbReference>
<dbReference type="AlphaFoldDB" id="A0A6S6TNU1"/>